<keyword evidence="3 7" id="KW-0812">Transmembrane</keyword>
<accession>A0ABP6PVQ7</accession>
<feature type="domain" description="ABC3 transporter permease C-terminal" evidence="8">
    <location>
        <begin position="251"/>
        <end position="366"/>
    </location>
</feature>
<feature type="domain" description="MacB-like periplasmic core" evidence="9">
    <location>
        <begin position="415"/>
        <end position="614"/>
    </location>
</feature>
<keyword evidence="4 7" id="KW-1133">Transmembrane helix</keyword>
<dbReference type="InterPro" id="IPR003838">
    <property type="entry name" value="ABC3_permease_C"/>
</dbReference>
<comment type="similarity">
    <text evidence="6">Belongs to the ABC-4 integral membrane protein family.</text>
</comment>
<evidence type="ECO:0000256" key="2">
    <source>
        <dbReference type="ARBA" id="ARBA00022475"/>
    </source>
</evidence>
<dbReference type="Pfam" id="PF02687">
    <property type="entry name" value="FtsX"/>
    <property type="match status" value="2"/>
</dbReference>
<feature type="transmembrane region" description="Helical" evidence="7">
    <location>
        <begin position="245"/>
        <end position="274"/>
    </location>
</feature>
<sequence>MSAMGGVVRSGVGRRRLQTAVLVLATLMAVASAVVAGTLLVVSNAPFDQAFARQRGAHLTVQIDPAKATAAQIAATTRLPGVTASAGPFPVTTFVARDHGHRLPTLTVAGRPEAGGALDRVTLVKGRWPARTGEIVVPADLPPGAFSIGSKLSDEGGTELTIVGQGRSAGRSADAWVVPEQVGALRPKGAPATEQMFYRFSASGTKAEMDAARAAVTAALPAGAVLGGQSHLDVKATATRETATFVPFLVAFGGLGLFMSVIIVSSVVSGAVGAGIRRIGILKALGFTPAQVVRAYIAQALIPASLGIALGVVLGNLMAIPLLSEVGDLYGSAGLSVSWQVDLGVPAAAVAVVVIAALVPALRAGRLRTAEAIAVGRAPSTGRGQRAHRALGRLPLPRSVTLGLATPFARPVRTLAMLGALVFGTLAATFALGLASTLNTVGQARSPEGRAAVVVHPVFDGRGEPRPPTAADEAKIRDTVRAQPGTASFYGKSRGTEVTVAGVLTAVSAEFYRGDPGAGAYEMISGRWFTGPGEAVVPSRFLETTGHRVGDTIAVTSEGETARLKIVGEAFDLSDDGLRIKADAASFTEPVSLDGFFVTLTDGTDVAAYVARLDPLLKPMGQEAVPGEGDRSSTIVILDSIAALLTLMLVAVAGLGVLNSVVLDTRERVHDLGVCKAIGMSPRQTVIMVLASVAGLGAVGGLVGVPAGMLLHGEVLPRMAEGAGVRLTPHMMDVYPAAKLLLLGLAGIAIALLGAAFPAAWAAGTRTATALRTE</sequence>
<evidence type="ECO:0000256" key="1">
    <source>
        <dbReference type="ARBA" id="ARBA00004651"/>
    </source>
</evidence>
<dbReference type="Proteomes" id="UP001501237">
    <property type="component" value="Unassembled WGS sequence"/>
</dbReference>
<feature type="transmembrane region" description="Helical" evidence="7">
    <location>
        <begin position="415"/>
        <end position="435"/>
    </location>
</feature>
<evidence type="ECO:0000259" key="9">
    <source>
        <dbReference type="Pfam" id="PF12704"/>
    </source>
</evidence>
<feature type="domain" description="ABC3 transporter permease C-terminal" evidence="8">
    <location>
        <begin position="645"/>
        <end position="759"/>
    </location>
</feature>
<feature type="transmembrane region" description="Helical" evidence="7">
    <location>
        <begin position="343"/>
        <end position="362"/>
    </location>
</feature>
<feature type="transmembrane region" description="Helical" evidence="7">
    <location>
        <begin position="740"/>
        <end position="763"/>
    </location>
</feature>
<dbReference type="RefSeq" id="WP_344821108.1">
    <property type="nucleotide sequence ID" value="NZ_BAAAUV010000001.1"/>
</dbReference>
<keyword evidence="2" id="KW-1003">Cell membrane</keyword>
<evidence type="ECO:0000256" key="3">
    <source>
        <dbReference type="ARBA" id="ARBA00022692"/>
    </source>
</evidence>
<feature type="transmembrane region" description="Helical" evidence="7">
    <location>
        <begin position="641"/>
        <end position="665"/>
    </location>
</feature>
<name>A0ABP6PVQ7_9ACTN</name>
<comment type="subcellular location">
    <subcellularLocation>
        <location evidence="1">Cell membrane</location>
        <topology evidence="1">Multi-pass membrane protein</topology>
    </subcellularLocation>
</comment>
<dbReference type="InterPro" id="IPR025857">
    <property type="entry name" value="MacB_PCD"/>
</dbReference>
<evidence type="ECO:0000256" key="6">
    <source>
        <dbReference type="ARBA" id="ARBA00038076"/>
    </source>
</evidence>
<protein>
    <recommendedName>
        <fullName evidence="12">ABC transport system permease protein</fullName>
    </recommendedName>
</protein>
<proteinExistence type="inferred from homology"/>
<evidence type="ECO:0000259" key="8">
    <source>
        <dbReference type="Pfam" id="PF02687"/>
    </source>
</evidence>
<keyword evidence="5 7" id="KW-0472">Membrane</keyword>
<dbReference type="InterPro" id="IPR050250">
    <property type="entry name" value="Macrolide_Exporter_MacB"/>
</dbReference>
<evidence type="ECO:0000313" key="10">
    <source>
        <dbReference type="EMBL" id="GAA3192375.1"/>
    </source>
</evidence>
<evidence type="ECO:0000256" key="5">
    <source>
        <dbReference type="ARBA" id="ARBA00023136"/>
    </source>
</evidence>
<organism evidence="10 11">
    <name type="scientific">Actinocorallia longicatena</name>
    <dbReference type="NCBI Taxonomy" id="111803"/>
    <lineage>
        <taxon>Bacteria</taxon>
        <taxon>Bacillati</taxon>
        <taxon>Actinomycetota</taxon>
        <taxon>Actinomycetes</taxon>
        <taxon>Streptosporangiales</taxon>
        <taxon>Thermomonosporaceae</taxon>
        <taxon>Actinocorallia</taxon>
    </lineage>
</organism>
<comment type="caution">
    <text evidence="10">The sequence shown here is derived from an EMBL/GenBank/DDBJ whole genome shotgun (WGS) entry which is preliminary data.</text>
</comment>
<dbReference type="EMBL" id="BAAAUV010000001">
    <property type="protein sequence ID" value="GAA3192375.1"/>
    <property type="molecule type" value="Genomic_DNA"/>
</dbReference>
<dbReference type="PANTHER" id="PTHR30572:SF4">
    <property type="entry name" value="ABC TRANSPORTER PERMEASE YTRF"/>
    <property type="match status" value="1"/>
</dbReference>
<evidence type="ECO:0000256" key="4">
    <source>
        <dbReference type="ARBA" id="ARBA00022989"/>
    </source>
</evidence>
<reference evidence="11" key="1">
    <citation type="journal article" date="2019" name="Int. J. Syst. Evol. Microbiol.">
        <title>The Global Catalogue of Microorganisms (GCM) 10K type strain sequencing project: providing services to taxonomists for standard genome sequencing and annotation.</title>
        <authorList>
            <consortium name="The Broad Institute Genomics Platform"/>
            <consortium name="The Broad Institute Genome Sequencing Center for Infectious Disease"/>
            <person name="Wu L."/>
            <person name="Ma J."/>
        </authorList>
    </citation>
    <scope>NUCLEOTIDE SEQUENCE [LARGE SCALE GENOMIC DNA]</scope>
    <source>
        <strain evidence="11">JCM 9377</strain>
    </source>
</reference>
<keyword evidence="11" id="KW-1185">Reference proteome</keyword>
<feature type="transmembrane region" description="Helical" evidence="7">
    <location>
        <begin position="295"/>
        <end position="323"/>
    </location>
</feature>
<dbReference type="PANTHER" id="PTHR30572">
    <property type="entry name" value="MEMBRANE COMPONENT OF TRANSPORTER-RELATED"/>
    <property type="match status" value="1"/>
</dbReference>
<gene>
    <name evidence="10" type="ORF">GCM10010468_01160</name>
</gene>
<evidence type="ECO:0008006" key="12">
    <source>
        <dbReference type="Google" id="ProtNLM"/>
    </source>
</evidence>
<evidence type="ECO:0000313" key="11">
    <source>
        <dbReference type="Proteomes" id="UP001501237"/>
    </source>
</evidence>
<feature type="transmembrane region" description="Helical" evidence="7">
    <location>
        <begin position="686"/>
        <end position="711"/>
    </location>
</feature>
<evidence type="ECO:0000256" key="7">
    <source>
        <dbReference type="SAM" id="Phobius"/>
    </source>
</evidence>
<dbReference type="Pfam" id="PF12704">
    <property type="entry name" value="MacB_PCD"/>
    <property type="match status" value="1"/>
</dbReference>